<evidence type="ECO:0000313" key="4">
    <source>
        <dbReference type="Proteomes" id="UP000594800"/>
    </source>
</evidence>
<dbReference type="PANTHER" id="PTHR40252:SF2">
    <property type="entry name" value="BLR0328 PROTEIN"/>
    <property type="match status" value="1"/>
</dbReference>
<sequence length="392" mass="42684">MDGIGDPSLGSVDECDLVLSAEAECRDPNAIDTIAREIGNTPLAVLFLFVSPEADFAAVMQRATVRFADTKVIGCTTAGEIGAKGYDEGRILAVGLPLSHFVATTLVLDDLENIDNRAVVRELTRRRSKLGREAADWTQEFAFLISDGLSIKEDELVASMAAGLGPIPLFGGSAGDGERFENTSVSIDGQVMQNAAVLTLVRTRCRIRVFSLDHLKPTDRRMVVTEAIPEKRIARQINAEPAAREYARLLGKDPEQLDPFTFAAHPVVVRFGGQHHVRAIQRVAENGDLIFFSAIDEGLVLTLAEADDMAAHLERELAQLSRGRPPAAILACDCLLRKIEAAQRQQTTAISRLLARHRVLGFSTYGEQIGAMHVNQTMTGVALYPPDEDKRS</sequence>
<evidence type="ECO:0000259" key="2">
    <source>
        <dbReference type="SMART" id="SM01204"/>
    </source>
</evidence>
<dbReference type="Pfam" id="PF10442">
    <property type="entry name" value="FIST_C"/>
    <property type="match status" value="1"/>
</dbReference>
<reference evidence="3 4" key="1">
    <citation type="submission" date="2020-11" db="EMBL/GenBank/DDBJ databases">
        <title>Description of Pontivivens ytuae sp. nov. isolated from deep sea sediment of Mariana Trench.</title>
        <authorList>
            <person name="Wang Z."/>
            <person name="Sun Q.-L."/>
            <person name="Xu X.-D."/>
            <person name="Tang Y.-Z."/>
            <person name="Zhang J."/>
        </authorList>
    </citation>
    <scope>NUCLEOTIDE SEQUENCE [LARGE SCALE GENOMIC DNA]</scope>
    <source>
        <strain evidence="3 4">MT2928</strain>
    </source>
</reference>
<dbReference type="AlphaFoldDB" id="A0A7S9QBY7"/>
<dbReference type="InterPro" id="IPR013702">
    <property type="entry name" value="FIST_domain_N"/>
</dbReference>
<dbReference type="SMART" id="SM01204">
    <property type="entry name" value="FIST_C"/>
    <property type="match status" value="1"/>
</dbReference>
<dbReference type="EMBL" id="CP064942">
    <property type="protein sequence ID" value="QPH53658.1"/>
    <property type="molecule type" value="Genomic_DNA"/>
</dbReference>
<keyword evidence="4" id="KW-1185">Reference proteome</keyword>
<accession>A0A7S9QBY7</accession>
<dbReference type="Proteomes" id="UP000594800">
    <property type="component" value="Chromosome"/>
</dbReference>
<name>A0A7S9QBY7_9RHOB</name>
<feature type="domain" description="FIST C-domain" evidence="2">
    <location>
        <begin position="242"/>
        <end position="371"/>
    </location>
</feature>
<evidence type="ECO:0000313" key="3">
    <source>
        <dbReference type="EMBL" id="QPH53658.1"/>
    </source>
</evidence>
<proteinExistence type="predicted"/>
<dbReference type="Pfam" id="PF08495">
    <property type="entry name" value="FIST"/>
    <property type="match status" value="1"/>
</dbReference>
<organism evidence="3 4">
    <name type="scientific">Pontivivens ytuae</name>
    <dbReference type="NCBI Taxonomy" id="2789856"/>
    <lineage>
        <taxon>Bacteria</taxon>
        <taxon>Pseudomonadati</taxon>
        <taxon>Pseudomonadota</taxon>
        <taxon>Alphaproteobacteria</taxon>
        <taxon>Rhodobacterales</taxon>
        <taxon>Paracoccaceae</taxon>
        <taxon>Pontivivens</taxon>
    </lineage>
</organism>
<dbReference type="KEGG" id="poz:I0K15_18040"/>
<feature type="domain" description="FIST" evidence="1">
    <location>
        <begin position="41"/>
        <end position="241"/>
    </location>
</feature>
<dbReference type="RefSeq" id="WP_196102867.1">
    <property type="nucleotide sequence ID" value="NZ_CP064942.1"/>
</dbReference>
<gene>
    <name evidence="3" type="ORF">I0K15_18040</name>
</gene>
<dbReference type="InterPro" id="IPR019494">
    <property type="entry name" value="FIST_C"/>
</dbReference>
<protein>
    <submittedName>
        <fullName evidence="3">FIST C-terminal domain-containing protein</fullName>
    </submittedName>
</protein>
<evidence type="ECO:0000259" key="1">
    <source>
        <dbReference type="SMART" id="SM00897"/>
    </source>
</evidence>
<dbReference type="PANTHER" id="PTHR40252">
    <property type="entry name" value="BLR0328 PROTEIN"/>
    <property type="match status" value="1"/>
</dbReference>
<dbReference type="SMART" id="SM00897">
    <property type="entry name" value="FIST"/>
    <property type="match status" value="1"/>
</dbReference>